<accession>A0A6P8NX33</accession>
<name>A0A6P8NX33_GEOSA</name>
<dbReference type="GeneID" id="117350665"/>
<dbReference type="PRINTS" id="PR00245">
    <property type="entry name" value="OLFACTORYR"/>
</dbReference>
<dbReference type="InParanoid" id="A0A6P8NX33"/>
<dbReference type="GO" id="GO:0004984">
    <property type="term" value="F:olfactory receptor activity"/>
    <property type="evidence" value="ECO:0007669"/>
    <property type="project" value="InterPro"/>
</dbReference>
<feature type="domain" description="G-protein coupled receptors family 1 profile" evidence="14">
    <location>
        <begin position="65"/>
        <end position="314"/>
    </location>
</feature>
<feature type="transmembrane region" description="Helical" evidence="13">
    <location>
        <begin position="221"/>
        <end position="250"/>
    </location>
</feature>
<keyword evidence="7 12" id="KW-0297">G-protein coupled receptor</keyword>
<dbReference type="GO" id="GO:0005886">
    <property type="term" value="C:plasma membrane"/>
    <property type="evidence" value="ECO:0007669"/>
    <property type="project" value="UniProtKB-SubCell"/>
</dbReference>
<dbReference type="FunFam" id="1.20.1070.10:FF:000010">
    <property type="entry name" value="Olfactory receptor"/>
    <property type="match status" value="1"/>
</dbReference>
<feature type="transmembrane region" description="Helical" evidence="13">
    <location>
        <begin position="82"/>
        <end position="102"/>
    </location>
</feature>
<dbReference type="KEGG" id="gsh:117350665"/>
<evidence type="ECO:0000259" key="14">
    <source>
        <dbReference type="PROSITE" id="PS50262"/>
    </source>
</evidence>
<evidence type="ECO:0000256" key="10">
    <source>
        <dbReference type="ARBA" id="ARBA00023180"/>
    </source>
</evidence>
<dbReference type="Proteomes" id="UP000515159">
    <property type="component" value="Chromosome 16"/>
</dbReference>
<dbReference type="SUPFAM" id="SSF81321">
    <property type="entry name" value="Family A G protein-coupled receptor-like"/>
    <property type="match status" value="1"/>
</dbReference>
<feature type="transmembrane region" description="Helical" evidence="13">
    <location>
        <begin position="297"/>
        <end position="316"/>
    </location>
</feature>
<dbReference type="PRINTS" id="PR00237">
    <property type="entry name" value="GPCRRHODOPSN"/>
</dbReference>
<evidence type="ECO:0000256" key="9">
    <source>
        <dbReference type="ARBA" id="ARBA00023170"/>
    </source>
</evidence>
<dbReference type="AlphaFoldDB" id="A0A6P8NX33"/>
<dbReference type="InterPro" id="IPR000276">
    <property type="entry name" value="GPCR_Rhodpsn"/>
</dbReference>
<reference evidence="16" key="1">
    <citation type="submission" date="2025-08" db="UniProtKB">
        <authorList>
            <consortium name="RefSeq"/>
        </authorList>
    </citation>
    <scope>IDENTIFICATION</scope>
</reference>
<evidence type="ECO:0000256" key="11">
    <source>
        <dbReference type="ARBA" id="ARBA00023224"/>
    </source>
</evidence>
<dbReference type="InterPro" id="IPR000725">
    <property type="entry name" value="Olfact_rcpt"/>
</dbReference>
<comment type="subcellular location">
    <subcellularLocation>
        <location evidence="1 13">Cell membrane</location>
        <topology evidence="1 13">Multi-pass membrane protein</topology>
    </subcellularLocation>
</comment>
<dbReference type="PROSITE" id="PS00237">
    <property type="entry name" value="G_PROTEIN_RECEP_F1_1"/>
    <property type="match status" value="1"/>
</dbReference>
<keyword evidence="3 13" id="KW-0716">Sensory transduction</keyword>
<feature type="transmembrane region" description="Helical" evidence="13">
    <location>
        <begin position="51"/>
        <end position="75"/>
    </location>
</feature>
<feature type="transmembrane region" description="Helical" evidence="13">
    <location>
        <begin position="165"/>
        <end position="188"/>
    </location>
</feature>
<evidence type="ECO:0000256" key="8">
    <source>
        <dbReference type="ARBA" id="ARBA00023136"/>
    </source>
</evidence>
<evidence type="ECO:0000313" key="15">
    <source>
        <dbReference type="Proteomes" id="UP000515159"/>
    </source>
</evidence>
<keyword evidence="11 12" id="KW-0807">Transducer</keyword>
<dbReference type="CDD" id="cd15912">
    <property type="entry name" value="7tmA_OR6C-like"/>
    <property type="match status" value="1"/>
</dbReference>
<dbReference type="Gene3D" id="1.20.1070.10">
    <property type="entry name" value="Rhodopsin 7-helix transmembrane proteins"/>
    <property type="match status" value="1"/>
</dbReference>
<dbReference type="OrthoDB" id="9444602at2759"/>
<evidence type="ECO:0000313" key="16">
    <source>
        <dbReference type="RefSeq" id="XP_033781022.1"/>
    </source>
</evidence>
<dbReference type="RefSeq" id="XP_033781022.1">
    <property type="nucleotide sequence ID" value="XM_033925131.1"/>
</dbReference>
<evidence type="ECO:0000256" key="6">
    <source>
        <dbReference type="ARBA" id="ARBA00022989"/>
    </source>
</evidence>
<dbReference type="InterPro" id="IPR017452">
    <property type="entry name" value="GPCR_Rhodpsn_7TM"/>
</dbReference>
<feature type="transmembrane region" description="Helical" evidence="13">
    <location>
        <begin position="262"/>
        <end position="285"/>
    </location>
</feature>
<evidence type="ECO:0000256" key="13">
    <source>
        <dbReference type="RuleBase" id="RU363047"/>
    </source>
</evidence>
<keyword evidence="8 13" id="KW-0472">Membrane</keyword>
<keyword evidence="5 13" id="KW-0552">Olfaction</keyword>
<evidence type="ECO:0000256" key="1">
    <source>
        <dbReference type="ARBA" id="ARBA00004651"/>
    </source>
</evidence>
<keyword evidence="6 13" id="KW-1133">Transmembrane helix</keyword>
<dbReference type="GO" id="GO:0004930">
    <property type="term" value="F:G protein-coupled receptor activity"/>
    <property type="evidence" value="ECO:0007669"/>
    <property type="project" value="UniProtKB-KW"/>
</dbReference>
<keyword evidence="10" id="KW-0325">Glycoprotein</keyword>
<comment type="similarity">
    <text evidence="12">Belongs to the G-protein coupled receptor 1 family.</text>
</comment>
<dbReference type="Pfam" id="PF13853">
    <property type="entry name" value="7tm_4"/>
    <property type="match status" value="1"/>
</dbReference>
<evidence type="ECO:0000256" key="2">
    <source>
        <dbReference type="ARBA" id="ARBA00022475"/>
    </source>
</evidence>
<feature type="transmembrane region" description="Helical" evidence="13">
    <location>
        <begin position="122"/>
        <end position="144"/>
    </location>
</feature>
<proteinExistence type="inferred from homology"/>
<gene>
    <name evidence="16" type="primary">LOC117350665</name>
</gene>
<keyword evidence="15" id="KW-1185">Reference proteome</keyword>
<organism evidence="15 16">
    <name type="scientific">Geotrypetes seraphini</name>
    <name type="common">Gaboon caecilian</name>
    <name type="synonym">Caecilia seraphini</name>
    <dbReference type="NCBI Taxonomy" id="260995"/>
    <lineage>
        <taxon>Eukaryota</taxon>
        <taxon>Metazoa</taxon>
        <taxon>Chordata</taxon>
        <taxon>Craniata</taxon>
        <taxon>Vertebrata</taxon>
        <taxon>Euteleostomi</taxon>
        <taxon>Amphibia</taxon>
        <taxon>Gymnophiona</taxon>
        <taxon>Geotrypetes</taxon>
    </lineage>
</organism>
<dbReference type="PANTHER" id="PTHR26454:SF18">
    <property type="entry name" value="OLFACTORY RECEPTOR 6C76"/>
    <property type="match status" value="1"/>
</dbReference>
<protein>
    <recommendedName>
        <fullName evidence="13">Olfactory receptor</fullName>
    </recommendedName>
</protein>
<dbReference type="PANTHER" id="PTHR26454">
    <property type="entry name" value="OLFACTORY RECEPTOR"/>
    <property type="match status" value="1"/>
</dbReference>
<keyword evidence="9 12" id="KW-0675">Receptor</keyword>
<keyword evidence="4 12" id="KW-0812">Transmembrane</keyword>
<evidence type="ECO:0000256" key="7">
    <source>
        <dbReference type="ARBA" id="ARBA00023040"/>
    </source>
</evidence>
<sequence>MGVLSLIRKSFGQDSMGSMKTAVSMGTGNDTRVTEFVLIGFTLNPHLQTTVFALFLLIYLLSLFGNLVIIALTLLDYRFHTPMYFFLSNLAFLDIWFISSTVPKMLVNLVTKNKTISFIGCILQMYFYLAMGSMEFFMVAIMSVDRYVAICQPLRYNIIMNRRSCVLMMLGCWIGGFLDFILPTFMVFQLSFCGPNAVNHFFCDNSALVRLACSATQKLELMFFSIASLVILSTLLLTIISYAYIVVTILRIPSASGRKKAFSTCASHFTVVTIVFGSCIFIYVRPAESSSLDLTKGVALLNSVITPFLNPFIYTLRNKKVMDVLKKIMSKGSPVES</sequence>
<evidence type="ECO:0000256" key="4">
    <source>
        <dbReference type="ARBA" id="ARBA00022692"/>
    </source>
</evidence>
<evidence type="ECO:0000256" key="3">
    <source>
        <dbReference type="ARBA" id="ARBA00022606"/>
    </source>
</evidence>
<dbReference type="InterPro" id="IPR047132">
    <property type="entry name" value="Olfact_rcpt_6C-like"/>
</dbReference>
<evidence type="ECO:0000256" key="5">
    <source>
        <dbReference type="ARBA" id="ARBA00022725"/>
    </source>
</evidence>
<keyword evidence="2 13" id="KW-1003">Cell membrane</keyword>
<dbReference type="PROSITE" id="PS50262">
    <property type="entry name" value="G_PROTEIN_RECEP_F1_2"/>
    <property type="match status" value="1"/>
</dbReference>
<evidence type="ECO:0000256" key="12">
    <source>
        <dbReference type="RuleBase" id="RU000688"/>
    </source>
</evidence>